<dbReference type="HOGENOM" id="CLU_965134_0_0_5"/>
<keyword evidence="1" id="KW-0328">Glycosyltransferase</keyword>
<dbReference type="eggNOG" id="ENOG502Z8KN">
    <property type="taxonomic scope" value="Bacteria"/>
</dbReference>
<sequence length="279" mass="31899">MPELQSELSASEDPERWYCTNMVGVPVGLIGSTAFNRCLRRVTIHGTRETHPGLFRLLGPCDNQAAAAEVFEHYMQVEFGLDPATPVQPSAMRRPATSYVELLRGWGVDSNCPKAAVLKGWVESRFGLVPIFHKQRLGLFPSPGWAAYLEDKTDARFHNNCIYQQFDLLYEYCQWSIRHFKAPGPRFVRLWRGTNNVEEQLVEGDARNRYCTVRLNNLVSFSASKERADEFGDWVLETEVPTVKLLFFPGLLRNHVLDHEGEFLAIGGNYKVRAYHGWF</sequence>
<dbReference type="KEGG" id="rpe:RPE_3888"/>
<proteinExistence type="predicted"/>
<dbReference type="InterPro" id="IPR009953">
    <property type="entry name" value="DRA_trans"/>
</dbReference>
<keyword evidence="1" id="KW-0808">Transferase</keyword>
<accession>Q07JS0</accession>
<dbReference type="EC" id="2.4.2.37" evidence="1"/>
<organism evidence="1">
    <name type="scientific">Rhodopseudomonas palustris (strain BisA53)</name>
    <dbReference type="NCBI Taxonomy" id="316055"/>
    <lineage>
        <taxon>Bacteria</taxon>
        <taxon>Pseudomonadati</taxon>
        <taxon>Pseudomonadota</taxon>
        <taxon>Alphaproteobacteria</taxon>
        <taxon>Hyphomicrobiales</taxon>
        <taxon>Nitrobacteraceae</taxon>
        <taxon>Rhodopseudomonas</taxon>
    </lineage>
</organism>
<dbReference type="STRING" id="316055.RPE_3888"/>
<name>Q07JS0_RHOP5</name>
<dbReference type="OrthoDB" id="183043at2"/>
<protein>
    <submittedName>
        <fullName evidence="1">NAD(+)--dinitrogen-reductase ADP-D-ribosyltransferase</fullName>
        <ecNumber evidence="1">2.4.2.37</ecNumber>
    </submittedName>
</protein>
<dbReference type="GO" id="GO:0030701">
    <property type="term" value="F:NAD+-dinitrogen-reductase ADP-D-ribosyltransferase activity"/>
    <property type="evidence" value="ECO:0007669"/>
    <property type="project" value="UniProtKB-EC"/>
</dbReference>
<gene>
    <name evidence="1" type="ordered locus">RPE_3888</name>
</gene>
<evidence type="ECO:0000313" key="1">
    <source>
        <dbReference type="EMBL" id="ABJ07814.1"/>
    </source>
</evidence>
<reference evidence="1" key="1">
    <citation type="submission" date="2006-09" db="EMBL/GenBank/DDBJ databases">
        <title>Complete sequence of Rhodopseudomonas palustris BisA53.</title>
        <authorList>
            <consortium name="US DOE Joint Genome Institute"/>
            <person name="Copeland A."/>
            <person name="Lucas S."/>
            <person name="Lapidus A."/>
            <person name="Barry K."/>
            <person name="Detter J.C."/>
            <person name="Glavina del Rio T."/>
            <person name="Hammon N."/>
            <person name="Israni S."/>
            <person name="Dalin E."/>
            <person name="Tice H."/>
            <person name="Pitluck S."/>
            <person name="Chain P."/>
            <person name="Malfatti S."/>
            <person name="Shin M."/>
            <person name="Vergez L."/>
            <person name="Schmutz J."/>
            <person name="Larimer F."/>
            <person name="Land M."/>
            <person name="Hauser L."/>
            <person name="Pelletier D.A."/>
            <person name="Kyrpides N."/>
            <person name="Kim E."/>
            <person name="Harwood C.S."/>
            <person name="Oda Y."/>
            <person name="Richardson P."/>
        </authorList>
    </citation>
    <scope>NUCLEOTIDE SEQUENCE [LARGE SCALE GENOMIC DNA]</scope>
    <source>
        <strain evidence="1">BisA53</strain>
    </source>
</reference>
<dbReference type="EMBL" id="CP000463">
    <property type="protein sequence ID" value="ABJ07814.1"/>
    <property type="molecule type" value="Genomic_DNA"/>
</dbReference>
<dbReference type="GO" id="GO:0009399">
    <property type="term" value="P:nitrogen fixation"/>
    <property type="evidence" value="ECO:0007669"/>
    <property type="project" value="InterPro"/>
</dbReference>
<dbReference type="AlphaFoldDB" id="Q07JS0"/>
<dbReference type="Pfam" id="PF07357">
    <property type="entry name" value="DRAT"/>
    <property type="match status" value="1"/>
</dbReference>